<dbReference type="STRING" id="1618545.US53_C0014G0003"/>
<evidence type="ECO:0000313" key="3">
    <source>
        <dbReference type="EMBL" id="KKQ37613.1"/>
    </source>
</evidence>
<feature type="region of interest" description="Disordered" evidence="1">
    <location>
        <begin position="194"/>
        <end position="215"/>
    </location>
</feature>
<sequence length="274" mass="28264">MQARKIIVALVIILVAIGGFVAGLVLLRQKQDVQEQAAVPGGRAEAKIQPESGNFNVGDTINTSIYFNTSNIAISGIAIRLSYPYSGDTSEVRVESIEVDQGLLSGGDWTCPVQTSEQQGLNVVVDIACANTSASGFTSNTDILLANVALKVERAPSVSPLVVRFDPAKSVIKRKSNNEDILLIPSSTGSYTIGGAGSATKTPTPTRRPGTSPTLTPTRTATVTVTPTSVATVSATKTPTPTSATLPEAGVSYPTLVGAGFGILVIVGAILLAI</sequence>
<keyword evidence="2" id="KW-0812">Transmembrane</keyword>
<feature type="transmembrane region" description="Helical" evidence="2">
    <location>
        <begin position="7"/>
        <end position="27"/>
    </location>
</feature>
<evidence type="ECO:0000256" key="2">
    <source>
        <dbReference type="SAM" id="Phobius"/>
    </source>
</evidence>
<accession>A0A0G0H319</accession>
<reference evidence="3 4" key="1">
    <citation type="journal article" date="2015" name="Nature">
        <title>rRNA introns, odd ribosomes, and small enigmatic genomes across a large radiation of phyla.</title>
        <authorList>
            <person name="Brown C.T."/>
            <person name="Hug L.A."/>
            <person name="Thomas B.C."/>
            <person name="Sharon I."/>
            <person name="Castelle C.J."/>
            <person name="Singh A."/>
            <person name="Wilkins M.J."/>
            <person name="Williams K.H."/>
            <person name="Banfield J.F."/>
        </authorList>
    </citation>
    <scope>NUCLEOTIDE SEQUENCE [LARGE SCALE GENOMIC DNA]</scope>
</reference>
<organism evidence="3 4">
    <name type="scientific">Candidatus Woesebacteria bacterium GW2011_GWA1_37_7</name>
    <dbReference type="NCBI Taxonomy" id="1618545"/>
    <lineage>
        <taxon>Bacteria</taxon>
        <taxon>Candidatus Woeseibacteriota</taxon>
    </lineage>
</organism>
<dbReference type="AlphaFoldDB" id="A0A0G0H319"/>
<name>A0A0G0H319_9BACT</name>
<gene>
    <name evidence="3" type="ORF">US53_C0014G0003</name>
</gene>
<dbReference type="Proteomes" id="UP000034591">
    <property type="component" value="Unassembled WGS sequence"/>
</dbReference>
<dbReference type="EMBL" id="LBTI01000014">
    <property type="protein sequence ID" value="KKQ37613.1"/>
    <property type="molecule type" value="Genomic_DNA"/>
</dbReference>
<feature type="transmembrane region" description="Helical" evidence="2">
    <location>
        <begin position="251"/>
        <end position="273"/>
    </location>
</feature>
<evidence type="ECO:0000313" key="4">
    <source>
        <dbReference type="Proteomes" id="UP000034591"/>
    </source>
</evidence>
<evidence type="ECO:0000256" key="1">
    <source>
        <dbReference type="SAM" id="MobiDB-lite"/>
    </source>
</evidence>
<feature type="compositionally biased region" description="Low complexity" evidence="1">
    <location>
        <begin position="198"/>
        <end position="215"/>
    </location>
</feature>
<comment type="caution">
    <text evidence="3">The sequence shown here is derived from an EMBL/GenBank/DDBJ whole genome shotgun (WGS) entry which is preliminary data.</text>
</comment>
<protein>
    <submittedName>
        <fullName evidence="3">Periplasmic copper-binding protein</fullName>
    </submittedName>
</protein>
<proteinExistence type="predicted"/>
<keyword evidence="2" id="KW-0472">Membrane</keyword>
<keyword evidence="2" id="KW-1133">Transmembrane helix</keyword>